<accession>A0A0A9B4Y5</accession>
<dbReference type="Gene3D" id="1.25.40.10">
    <property type="entry name" value="Tetratricopeptide repeat domain"/>
    <property type="match status" value="1"/>
</dbReference>
<sequence length="48" mass="5428">MEEALGAVADARQVFERWTGWRLGAAAWESYADFELRNGEVGHARAIY</sequence>
<name>A0A0A9B4Y5_ARUDO</name>
<reference evidence="1" key="1">
    <citation type="submission" date="2014-09" db="EMBL/GenBank/DDBJ databases">
        <authorList>
            <person name="Magalhaes I.L.F."/>
            <person name="Oliveira U."/>
            <person name="Santos F.R."/>
            <person name="Vidigal T.H.D.A."/>
            <person name="Brescovit A.D."/>
            <person name="Santos A.J."/>
        </authorList>
    </citation>
    <scope>NUCLEOTIDE SEQUENCE</scope>
    <source>
        <tissue evidence="1">Shoot tissue taken approximately 20 cm above the soil surface</tissue>
    </source>
</reference>
<proteinExistence type="predicted"/>
<reference evidence="1" key="2">
    <citation type="journal article" date="2015" name="Data Brief">
        <title>Shoot transcriptome of the giant reed, Arundo donax.</title>
        <authorList>
            <person name="Barrero R.A."/>
            <person name="Guerrero F.D."/>
            <person name="Moolhuijzen P."/>
            <person name="Goolsby J.A."/>
            <person name="Tidwell J."/>
            <person name="Bellgard S.E."/>
            <person name="Bellgard M.I."/>
        </authorList>
    </citation>
    <scope>NUCLEOTIDE SEQUENCE</scope>
    <source>
        <tissue evidence="1">Shoot tissue taken approximately 20 cm above the soil surface</tissue>
    </source>
</reference>
<protein>
    <submittedName>
        <fullName evidence="1">Uncharacterized protein</fullName>
    </submittedName>
</protein>
<dbReference type="EMBL" id="GBRH01238851">
    <property type="protein sequence ID" value="JAD59044.1"/>
    <property type="molecule type" value="Transcribed_RNA"/>
</dbReference>
<organism evidence="1">
    <name type="scientific">Arundo donax</name>
    <name type="common">Giant reed</name>
    <name type="synonym">Donax arundinaceus</name>
    <dbReference type="NCBI Taxonomy" id="35708"/>
    <lineage>
        <taxon>Eukaryota</taxon>
        <taxon>Viridiplantae</taxon>
        <taxon>Streptophyta</taxon>
        <taxon>Embryophyta</taxon>
        <taxon>Tracheophyta</taxon>
        <taxon>Spermatophyta</taxon>
        <taxon>Magnoliopsida</taxon>
        <taxon>Liliopsida</taxon>
        <taxon>Poales</taxon>
        <taxon>Poaceae</taxon>
        <taxon>PACMAD clade</taxon>
        <taxon>Arundinoideae</taxon>
        <taxon>Arundineae</taxon>
        <taxon>Arundo</taxon>
    </lineage>
</organism>
<dbReference type="AlphaFoldDB" id="A0A0A9B4Y5"/>
<evidence type="ECO:0000313" key="1">
    <source>
        <dbReference type="EMBL" id="JAD59044.1"/>
    </source>
</evidence>
<dbReference type="InterPro" id="IPR011990">
    <property type="entry name" value="TPR-like_helical_dom_sf"/>
</dbReference>